<evidence type="ECO:0000256" key="1">
    <source>
        <dbReference type="SAM" id="Phobius"/>
    </source>
</evidence>
<gene>
    <name evidence="2" type="ORF">HMPREF0202_00932</name>
</gene>
<keyword evidence="3" id="KW-1185">Reference proteome</keyword>
<proteinExistence type="predicted"/>
<name>U7VEI8_9FUSO</name>
<feature type="transmembrane region" description="Helical" evidence="1">
    <location>
        <begin position="204"/>
        <end position="228"/>
    </location>
</feature>
<dbReference type="PATRIC" id="fig|1319815.3.peg.895"/>
<organism evidence="2 3">
    <name type="scientific">Cetobacterium somerae ATCC BAA-474</name>
    <dbReference type="NCBI Taxonomy" id="1319815"/>
    <lineage>
        <taxon>Bacteria</taxon>
        <taxon>Fusobacteriati</taxon>
        <taxon>Fusobacteriota</taxon>
        <taxon>Fusobacteriia</taxon>
        <taxon>Fusobacteriales</taxon>
        <taxon>Fusobacteriaceae</taxon>
        <taxon>Cetobacterium</taxon>
    </lineage>
</organism>
<keyword evidence="1" id="KW-0812">Transmembrane</keyword>
<dbReference type="RefSeq" id="WP_023050477.1">
    <property type="nucleotide sequence ID" value="NZ_CP173065.2"/>
</dbReference>
<protein>
    <submittedName>
        <fullName evidence="2">Uncharacterized protein</fullName>
    </submittedName>
</protein>
<comment type="caution">
    <text evidence="2">The sequence shown here is derived from an EMBL/GenBank/DDBJ whole genome shotgun (WGS) entry which is preliminary data.</text>
</comment>
<dbReference type="EMBL" id="AXZF01000033">
    <property type="protein sequence ID" value="ERT69198.1"/>
    <property type="molecule type" value="Genomic_DNA"/>
</dbReference>
<accession>U7VEI8</accession>
<keyword evidence="1" id="KW-0472">Membrane</keyword>
<feature type="transmembrane region" description="Helical" evidence="1">
    <location>
        <begin position="132"/>
        <end position="153"/>
    </location>
</feature>
<evidence type="ECO:0000313" key="3">
    <source>
        <dbReference type="Proteomes" id="UP000017081"/>
    </source>
</evidence>
<feature type="transmembrane region" description="Helical" evidence="1">
    <location>
        <begin position="248"/>
        <end position="265"/>
    </location>
</feature>
<dbReference type="HOGENOM" id="CLU_962039_0_0_0"/>
<evidence type="ECO:0000313" key="2">
    <source>
        <dbReference type="EMBL" id="ERT69198.1"/>
    </source>
</evidence>
<keyword evidence="1" id="KW-1133">Transmembrane helix</keyword>
<reference evidence="2 3" key="1">
    <citation type="submission" date="2013-08" db="EMBL/GenBank/DDBJ databases">
        <authorList>
            <person name="Weinstock G."/>
            <person name="Sodergren E."/>
            <person name="Wylie T."/>
            <person name="Fulton L."/>
            <person name="Fulton R."/>
            <person name="Fronick C."/>
            <person name="O'Laughlin M."/>
            <person name="Godfrey J."/>
            <person name="Miner T."/>
            <person name="Herter B."/>
            <person name="Appelbaum E."/>
            <person name="Cordes M."/>
            <person name="Lek S."/>
            <person name="Wollam A."/>
            <person name="Pepin K.H."/>
            <person name="Palsikar V.B."/>
            <person name="Mitreva M."/>
            <person name="Wilson R.K."/>
        </authorList>
    </citation>
    <scope>NUCLEOTIDE SEQUENCE [LARGE SCALE GENOMIC DNA]</scope>
    <source>
        <strain evidence="2 3">ATCC BAA-474</strain>
    </source>
</reference>
<dbReference type="Proteomes" id="UP000017081">
    <property type="component" value="Unassembled WGS sequence"/>
</dbReference>
<dbReference type="STRING" id="1319815.HMPREF0202_00932"/>
<dbReference type="AlphaFoldDB" id="U7VEI8"/>
<sequence>MHNIFYDESSIEKMYFEGKIREKDYKILKLKNETGIRIFNNDNKETFIDNIFSCEIAELIFKIEILIGSSITTAKKKEKMRELYYNKIVKCILLCLEKDINNMSKKEIDEIQEFIRCNNDTLEDRLLNKNRIFYFCTYLVITLLSLSLYFIFIKYRTDSLLKNYISIVENENILKSVNMGLMGGFLAINYRLTNEKSFKITYFVPYYILLAAGRAFYSIIAGIIAYYLVKINFFNILDLVSTKNSREIFMYLLATVLGYSTRYLPSIFSSVSSCISKDKNTSDRNKGRE</sequence>